<keyword evidence="6" id="KW-1185">Reference proteome</keyword>
<evidence type="ECO:0000256" key="4">
    <source>
        <dbReference type="RuleBase" id="RU361279"/>
    </source>
</evidence>
<dbReference type="NCBIfam" id="TIGR02727">
    <property type="entry name" value="MTHFS_bact"/>
    <property type="match status" value="1"/>
</dbReference>
<comment type="similarity">
    <text evidence="1 4">Belongs to the 5-formyltetrahydrofolate cyclo-ligase family.</text>
</comment>
<dbReference type="EC" id="6.3.3.2" evidence="4"/>
<dbReference type="RefSeq" id="WP_274267969.1">
    <property type="nucleotide sequence ID" value="NZ_CP117880.1"/>
</dbReference>
<evidence type="ECO:0000313" key="6">
    <source>
        <dbReference type="Proteomes" id="UP001221558"/>
    </source>
</evidence>
<keyword evidence="4" id="KW-0479">Metal-binding</keyword>
<sequence>MSYMTKAALRETYKKLRMLLKKEEIAAYNASILAQLQGRDWSDMKYVHTFLPIVAHNEPDMWQFIDFLRLYFPSSHIVVSRANAANYVMDNFLLTEGVTLKKNAWGIVEPVDGEKIDEKLLDAVIVPLLIADQHGNRVGYGKGFYDRFLAKCRKDCIKIGISYFEPVAGIIDVGPFDIPLDTLITPEKTHVFERD</sequence>
<comment type="cofactor">
    <cofactor evidence="4">
        <name>Mg(2+)</name>
        <dbReference type="ChEBI" id="CHEBI:18420"/>
    </cofactor>
</comment>
<dbReference type="Pfam" id="PF01812">
    <property type="entry name" value="5-FTHF_cyc-lig"/>
    <property type="match status" value="1"/>
</dbReference>
<gene>
    <name evidence="5" type="ORF">PQ465_02410</name>
</gene>
<evidence type="ECO:0000256" key="2">
    <source>
        <dbReference type="ARBA" id="ARBA00022741"/>
    </source>
</evidence>
<organism evidence="5 6">
    <name type="scientific">Sphingobacterium oryzagri</name>
    <dbReference type="NCBI Taxonomy" id="3025669"/>
    <lineage>
        <taxon>Bacteria</taxon>
        <taxon>Pseudomonadati</taxon>
        <taxon>Bacteroidota</taxon>
        <taxon>Sphingobacteriia</taxon>
        <taxon>Sphingobacteriales</taxon>
        <taxon>Sphingobacteriaceae</taxon>
        <taxon>Sphingobacterium</taxon>
    </lineage>
</organism>
<protein>
    <recommendedName>
        <fullName evidence="4">5-formyltetrahydrofolate cyclo-ligase</fullName>
        <ecNumber evidence="4">6.3.3.2</ecNumber>
    </recommendedName>
</protein>
<accession>A0ABY7WHZ7</accession>
<reference evidence="5 6" key="1">
    <citation type="submission" date="2023-02" db="EMBL/GenBank/DDBJ databases">
        <title>Genome sequence of Sphingobacterium sp. KACC 22765.</title>
        <authorList>
            <person name="Kim S."/>
            <person name="Heo J."/>
            <person name="Kwon S.-W."/>
        </authorList>
    </citation>
    <scope>NUCLEOTIDE SEQUENCE [LARGE SCALE GENOMIC DNA]</scope>
    <source>
        <strain evidence="5 6">KACC 22765</strain>
    </source>
</reference>
<dbReference type="Proteomes" id="UP001221558">
    <property type="component" value="Chromosome"/>
</dbReference>
<dbReference type="PIRSF" id="PIRSF006806">
    <property type="entry name" value="FTHF_cligase"/>
    <property type="match status" value="1"/>
</dbReference>
<evidence type="ECO:0000256" key="3">
    <source>
        <dbReference type="ARBA" id="ARBA00022840"/>
    </source>
</evidence>
<keyword evidence="5" id="KW-0436">Ligase</keyword>
<evidence type="ECO:0000313" key="5">
    <source>
        <dbReference type="EMBL" id="WDF69244.1"/>
    </source>
</evidence>
<dbReference type="InterPro" id="IPR037171">
    <property type="entry name" value="NagB/RpiA_transferase-like"/>
</dbReference>
<keyword evidence="3 4" id="KW-0067">ATP-binding</keyword>
<dbReference type="GO" id="GO:0030272">
    <property type="term" value="F:5-formyltetrahydrofolate cyclo-ligase activity"/>
    <property type="evidence" value="ECO:0007669"/>
    <property type="project" value="UniProtKB-EC"/>
</dbReference>
<proteinExistence type="inferred from homology"/>
<dbReference type="PANTHER" id="PTHR23407">
    <property type="entry name" value="ATPASE INHIBITOR/5-FORMYLTETRAHYDROFOLATE CYCLO-LIGASE"/>
    <property type="match status" value="1"/>
</dbReference>
<comment type="catalytic activity">
    <reaction evidence="4">
        <text>(6S)-5-formyl-5,6,7,8-tetrahydrofolate + ATP = (6R)-5,10-methenyltetrahydrofolate + ADP + phosphate</text>
        <dbReference type="Rhea" id="RHEA:10488"/>
        <dbReference type="ChEBI" id="CHEBI:30616"/>
        <dbReference type="ChEBI" id="CHEBI:43474"/>
        <dbReference type="ChEBI" id="CHEBI:57455"/>
        <dbReference type="ChEBI" id="CHEBI:57457"/>
        <dbReference type="ChEBI" id="CHEBI:456216"/>
        <dbReference type="EC" id="6.3.3.2"/>
    </reaction>
</comment>
<name>A0ABY7WHZ7_9SPHI</name>
<dbReference type="PANTHER" id="PTHR23407:SF1">
    <property type="entry name" value="5-FORMYLTETRAHYDROFOLATE CYCLO-LIGASE"/>
    <property type="match status" value="1"/>
</dbReference>
<dbReference type="InterPro" id="IPR024185">
    <property type="entry name" value="FTHF_cligase-like_sf"/>
</dbReference>
<dbReference type="InterPro" id="IPR002698">
    <property type="entry name" value="FTHF_cligase"/>
</dbReference>
<dbReference type="EMBL" id="CP117880">
    <property type="protein sequence ID" value="WDF69244.1"/>
    <property type="molecule type" value="Genomic_DNA"/>
</dbReference>
<keyword evidence="2 4" id="KW-0547">Nucleotide-binding</keyword>
<evidence type="ECO:0000256" key="1">
    <source>
        <dbReference type="ARBA" id="ARBA00010638"/>
    </source>
</evidence>
<dbReference type="Gene3D" id="3.40.50.10420">
    <property type="entry name" value="NagB/RpiA/CoA transferase-like"/>
    <property type="match status" value="1"/>
</dbReference>
<keyword evidence="4" id="KW-0460">Magnesium</keyword>
<dbReference type="SUPFAM" id="SSF100950">
    <property type="entry name" value="NagB/RpiA/CoA transferase-like"/>
    <property type="match status" value="1"/>
</dbReference>